<dbReference type="OrthoDB" id="5244617at2"/>
<evidence type="ECO:0000256" key="1">
    <source>
        <dbReference type="ARBA" id="ARBA00002536"/>
    </source>
</evidence>
<dbReference type="GO" id="GO:0005886">
    <property type="term" value="C:plasma membrane"/>
    <property type="evidence" value="ECO:0007669"/>
    <property type="project" value="UniProtKB-SubCell"/>
</dbReference>
<reference evidence="12 13" key="1">
    <citation type="submission" date="2018-03" db="EMBL/GenBank/DDBJ databases">
        <title>Genomic Encyclopedia of Archaeal and Bacterial Type Strains, Phase II (KMG-II): from individual species to whole genera.</title>
        <authorList>
            <person name="Goeker M."/>
        </authorList>
    </citation>
    <scope>NUCLEOTIDE SEQUENCE [LARGE SCALE GENOMIC DNA]</scope>
    <source>
        <strain evidence="12 13">DSM 45601</strain>
    </source>
</reference>
<evidence type="ECO:0000256" key="11">
    <source>
        <dbReference type="SAM" id="Phobius"/>
    </source>
</evidence>
<evidence type="ECO:0000313" key="13">
    <source>
        <dbReference type="Proteomes" id="UP000237846"/>
    </source>
</evidence>
<keyword evidence="5 11" id="KW-0812">Transmembrane</keyword>
<sequence>MKFQAYLFIGVGLFFGLCAAIYAYWTGLAGGIEWTGTVALIVSVFMALMIGSWLLVSASRIERVHGRAPEDQLEGEIADNAGELGFFSPHSWWPLFVAMSVALAAVGFVIGWWLLAIGVAAVLLTVMGMVFEYYRGHFEH</sequence>
<proteinExistence type="inferred from homology"/>
<dbReference type="EMBL" id="PVZC01000006">
    <property type="protein sequence ID" value="PRX97048.1"/>
    <property type="molecule type" value="Genomic_DNA"/>
</dbReference>
<comment type="similarity">
    <text evidence="3 10">Belongs to the cytochrome c oxidase bacterial subunit CtaF family.</text>
</comment>
<dbReference type="AlphaFoldDB" id="A0A2T0PZT5"/>
<keyword evidence="7 11" id="KW-1133">Transmembrane helix</keyword>
<dbReference type="PIRSF" id="PIRSF017385">
    <property type="entry name" value="CtaF"/>
    <property type="match status" value="1"/>
</dbReference>
<dbReference type="Proteomes" id="UP000237846">
    <property type="component" value="Unassembled WGS sequence"/>
</dbReference>
<dbReference type="GO" id="GO:0004129">
    <property type="term" value="F:cytochrome-c oxidase activity"/>
    <property type="evidence" value="ECO:0007669"/>
    <property type="project" value="UniProtKB-EC"/>
</dbReference>
<evidence type="ECO:0000256" key="5">
    <source>
        <dbReference type="ARBA" id="ARBA00022692"/>
    </source>
</evidence>
<comment type="caution">
    <text evidence="12">The sequence shown here is derived from an EMBL/GenBank/DDBJ whole genome shotgun (WGS) entry which is preliminary data.</text>
</comment>
<evidence type="ECO:0000256" key="6">
    <source>
        <dbReference type="ARBA" id="ARBA00022967"/>
    </source>
</evidence>
<keyword evidence="6 10" id="KW-1278">Translocase</keyword>
<dbReference type="GO" id="GO:0022900">
    <property type="term" value="P:electron transport chain"/>
    <property type="evidence" value="ECO:0007669"/>
    <property type="project" value="InterPro"/>
</dbReference>
<gene>
    <name evidence="12" type="ORF">CLV72_10684</name>
</gene>
<comment type="catalytic activity">
    <reaction evidence="9 10">
        <text>4 Fe(II)-[cytochrome c] + O2 + 8 H(+)(in) = 4 Fe(III)-[cytochrome c] + 2 H2O + 4 H(+)(out)</text>
        <dbReference type="Rhea" id="RHEA:11436"/>
        <dbReference type="Rhea" id="RHEA-COMP:10350"/>
        <dbReference type="Rhea" id="RHEA-COMP:14399"/>
        <dbReference type="ChEBI" id="CHEBI:15377"/>
        <dbReference type="ChEBI" id="CHEBI:15378"/>
        <dbReference type="ChEBI" id="CHEBI:15379"/>
        <dbReference type="ChEBI" id="CHEBI:29033"/>
        <dbReference type="ChEBI" id="CHEBI:29034"/>
        <dbReference type="EC" id="7.1.1.9"/>
    </reaction>
</comment>
<accession>A0A2T0PZT5</accession>
<evidence type="ECO:0000256" key="7">
    <source>
        <dbReference type="ARBA" id="ARBA00022989"/>
    </source>
</evidence>
<keyword evidence="13" id="KW-1185">Reference proteome</keyword>
<evidence type="ECO:0000256" key="4">
    <source>
        <dbReference type="ARBA" id="ARBA00022475"/>
    </source>
</evidence>
<dbReference type="Pfam" id="PF12270">
    <property type="entry name" value="Cyt_c_ox_IV"/>
    <property type="match status" value="1"/>
</dbReference>
<protein>
    <recommendedName>
        <fullName evidence="10">Cytochrome c oxidase polypeptide 4</fullName>
        <ecNumber evidence="10">7.1.1.9</ecNumber>
    </recommendedName>
    <alternativeName>
        <fullName evidence="10">Cytochrome aa3 subunit 4</fullName>
    </alternativeName>
    <alternativeName>
        <fullName evidence="10">Cytochrome c oxidase polypeptide IV</fullName>
    </alternativeName>
</protein>
<keyword evidence="8 10" id="KW-0472">Membrane</keyword>
<dbReference type="InterPro" id="IPR021050">
    <property type="entry name" value="Cyt_c_oxidase_su4_actinobac"/>
</dbReference>
<feature type="transmembrane region" description="Helical" evidence="11">
    <location>
        <begin position="116"/>
        <end position="134"/>
    </location>
</feature>
<dbReference type="RefSeq" id="WP_106248714.1">
    <property type="nucleotide sequence ID" value="NZ_PVZC01000006.1"/>
</dbReference>
<evidence type="ECO:0000256" key="8">
    <source>
        <dbReference type="ARBA" id="ARBA00023136"/>
    </source>
</evidence>
<comment type="function">
    <text evidence="1 10">Part of cytochrome c oxidase, its function is unknown.</text>
</comment>
<organism evidence="12 13">
    <name type="scientific">Allonocardiopsis opalescens</name>
    <dbReference type="NCBI Taxonomy" id="1144618"/>
    <lineage>
        <taxon>Bacteria</taxon>
        <taxon>Bacillati</taxon>
        <taxon>Actinomycetota</taxon>
        <taxon>Actinomycetes</taxon>
        <taxon>Streptosporangiales</taxon>
        <taxon>Allonocardiopsis</taxon>
    </lineage>
</organism>
<feature type="transmembrane region" description="Helical" evidence="11">
    <location>
        <begin position="37"/>
        <end position="56"/>
    </location>
</feature>
<evidence type="ECO:0000256" key="2">
    <source>
        <dbReference type="ARBA" id="ARBA00004651"/>
    </source>
</evidence>
<keyword evidence="4 10" id="KW-1003">Cell membrane</keyword>
<comment type="subunit">
    <text evidence="10">Associates with subunits I, II and III to form cytochrome c oxidase.</text>
</comment>
<evidence type="ECO:0000313" key="12">
    <source>
        <dbReference type="EMBL" id="PRX97048.1"/>
    </source>
</evidence>
<evidence type="ECO:0000256" key="9">
    <source>
        <dbReference type="ARBA" id="ARBA00047816"/>
    </source>
</evidence>
<comment type="subcellular location">
    <subcellularLocation>
        <location evidence="2">Cell membrane</location>
        <topology evidence="2">Multi-pass membrane protein</topology>
    </subcellularLocation>
</comment>
<dbReference type="EC" id="7.1.1.9" evidence="10"/>
<feature type="transmembrane region" description="Helical" evidence="11">
    <location>
        <begin position="5"/>
        <end position="25"/>
    </location>
</feature>
<evidence type="ECO:0000256" key="10">
    <source>
        <dbReference type="PIRNR" id="PIRNR017385"/>
    </source>
</evidence>
<name>A0A2T0PZT5_9ACTN</name>
<evidence type="ECO:0000256" key="3">
    <source>
        <dbReference type="ARBA" id="ARBA00006870"/>
    </source>
</evidence>